<evidence type="ECO:0000256" key="2">
    <source>
        <dbReference type="ARBA" id="ARBA00018672"/>
    </source>
</evidence>
<dbReference type="Pfam" id="PF00072">
    <property type="entry name" value="Response_reg"/>
    <property type="match status" value="1"/>
</dbReference>
<dbReference type="SUPFAM" id="SSF52172">
    <property type="entry name" value="CheY-like"/>
    <property type="match status" value="1"/>
</dbReference>
<dbReference type="GO" id="GO:0043565">
    <property type="term" value="F:sequence-specific DNA binding"/>
    <property type="evidence" value="ECO:0007669"/>
    <property type="project" value="InterPro"/>
</dbReference>
<keyword evidence="7" id="KW-0238">DNA-binding</keyword>
<evidence type="ECO:0000256" key="5">
    <source>
        <dbReference type="ARBA" id="ARBA00023012"/>
    </source>
</evidence>
<evidence type="ECO:0000256" key="8">
    <source>
        <dbReference type="ARBA" id="ARBA00023163"/>
    </source>
</evidence>
<evidence type="ECO:0000256" key="10">
    <source>
        <dbReference type="PROSITE-ProRule" id="PRU00169"/>
    </source>
</evidence>
<dbReference type="InterPro" id="IPR009057">
    <property type="entry name" value="Homeodomain-like_sf"/>
</dbReference>
<comment type="caution">
    <text evidence="14">The sequence shown here is derived from an EMBL/GenBank/DDBJ whole genome shotgun (WGS) entry which is preliminary data.</text>
</comment>
<dbReference type="CDD" id="cd17536">
    <property type="entry name" value="REC_YesN-like"/>
    <property type="match status" value="1"/>
</dbReference>
<protein>
    <recommendedName>
        <fullName evidence="2">Stage 0 sporulation protein A homolog</fullName>
    </recommendedName>
</protein>
<feature type="domain" description="HTH araC/xylS-type" evidence="12">
    <location>
        <begin position="267"/>
        <end position="364"/>
    </location>
</feature>
<evidence type="ECO:0000313" key="14">
    <source>
        <dbReference type="EMBL" id="MBO1265394.1"/>
    </source>
</evidence>
<comment type="subcellular location">
    <subcellularLocation>
        <location evidence="1">Cytoplasm</location>
    </subcellularLocation>
</comment>
<dbReference type="Pfam" id="PF12833">
    <property type="entry name" value="HTH_18"/>
    <property type="match status" value="1"/>
</dbReference>
<dbReference type="GO" id="GO:0000160">
    <property type="term" value="P:phosphorelay signal transduction system"/>
    <property type="evidence" value="ECO:0007669"/>
    <property type="project" value="UniProtKB-KW"/>
</dbReference>
<dbReference type="PANTHER" id="PTHR42713">
    <property type="entry name" value="HISTIDINE KINASE-RELATED"/>
    <property type="match status" value="1"/>
</dbReference>
<dbReference type="PANTHER" id="PTHR42713:SF3">
    <property type="entry name" value="TRANSCRIPTIONAL REGULATORY PROTEIN HPTR"/>
    <property type="match status" value="1"/>
</dbReference>
<evidence type="ECO:0000256" key="4">
    <source>
        <dbReference type="ARBA" id="ARBA00022553"/>
    </source>
</evidence>
<keyword evidence="11" id="KW-0175">Coiled coil</keyword>
<feature type="modified residue" description="4-aspartylphosphate" evidence="10">
    <location>
        <position position="59"/>
    </location>
</feature>
<dbReference type="EMBL" id="JAFNJU010000007">
    <property type="protein sequence ID" value="MBO1265394.1"/>
    <property type="molecule type" value="Genomic_DNA"/>
</dbReference>
<dbReference type="PROSITE" id="PS50110">
    <property type="entry name" value="RESPONSE_REGULATORY"/>
    <property type="match status" value="1"/>
</dbReference>
<evidence type="ECO:0000256" key="7">
    <source>
        <dbReference type="ARBA" id="ARBA00023125"/>
    </source>
</evidence>
<proteinExistence type="predicted"/>
<sequence>MMRSFKVMIADDMEVFRRQIRRLPFWKEETPFELVAEASDGVEALKFLQKTPVDLLITDIKMPRMDGLALLKEVRSQNLAACVVFLSDYAEFSIAKEAIQYGIFDYLVKPVKEEEMSALLEKVQAYLEKAEQEALEKRKLKERILESVSLYYPTAGTAEIIRIILKGNGDLKAEVHDLIQTTFEALGKDLVRTGLVLDQVLVEVLERMEEEVLWIQTLYPLTSFYRRKPSRTADMDSMERELQEVFGRISGKIRYLVSPEDENSLISDLQQFILLHVEERLTLDRLAEEFFLTKNHLGEVFKEKTGMTLGAYMLRAKIQRAKVLLQEDLRAYEIAERLGYQSAEYFAKQFKKATGETPSEYRRRIDEKGED</sequence>
<dbReference type="InterPro" id="IPR020449">
    <property type="entry name" value="Tscrpt_reg_AraC-type_HTH"/>
</dbReference>
<feature type="domain" description="Response regulatory" evidence="13">
    <location>
        <begin position="6"/>
        <end position="124"/>
    </location>
</feature>
<evidence type="ECO:0000259" key="13">
    <source>
        <dbReference type="PROSITE" id="PS50110"/>
    </source>
</evidence>
<keyword evidence="4 10" id="KW-0597">Phosphoprotein</keyword>
<keyword evidence="6" id="KW-0805">Transcription regulation</keyword>
<feature type="coiled-coil region" evidence="11">
    <location>
        <begin position="113"/>
        <end position="147"/>
    </location>
</feature>
<evidence type="ECO:0000256" key="9">
    <source>
        <dbReference type="ARBA" id="ARBA00024867"/>
    </source>
</evidence>
<name>A0A939KHE5_9CLOT</name>
<dbReference type="GO" id="GO:0005737">
    <property type="term" value="C:cytoplasm"/>
    <property type="evidence" value="ECO:0007669"/>
    <property type="project" value="UniProtKB-SubCell"/>
</dbReference>
<dbReference type="RefSeq" id="WP_207599915.1">
    <property type="nucleotide sequence ID" value="NZ_JAFNJU010000007.1"/>
</dbReference>
<dbReference type="SMART" id="SM00342">
    <property type="entry name" value="HTH_ARAC"/>
    <property type="match status" value="1"/>
</dbReference>
<dbReference type="GO" id="GO:0003700">
    <property type="term" value="F:DNA-binding transcription factor activity"/>
    <property type="evidence" value="ECO:0007669"/>
    <property type="project" value="InterPro"/>
</dbReference>
<accession>A0A939KHE5</accession>
<dbReference type="Proteomes" id="UP000664218">
    <property type="component" value="Unassembled WGS sequence"/>
</dbReference>
<dbReference type="AlphaFoldDB" id="A0A939KHE5"/>
<keyword evidence="15" id="KW-1185">Reference proteome</keyword>
<keyword evidence="5" id="KW-0902">Two-component regulatory system</keyword>
<keyword evidence="3" id="KW-0963">Cytoplasm</keyword>
<dbReference type="PROSITE" id="PS01124">
    <property type="entry name" value="HTH_ARAC_FAMILY_2"/>
    <property type="match status" value="1"/>
</dbReference>
<dbReference type="Gene3D" id="1.10.10.60">
    <property type="entry name" value="Homeodomain-like"/>
    <property type="match status" value="2"/>
</dbReference>
<dbReference type="Gene3D" id="3.40.50.2300">
    <property type="match status" value="1"/>
</dbReference>
<dbReference type="InterPro" id="IPR051552">
    <property type="entry name" value="HptR"/>
</dbReference>
<evidence type="ECO:0000313" key="15">
    <source>
        <dbReference type="Proteomes" id="UP000664218"/>
    </source>
</evidence>
<organism evidence="14 15">
    <name type="scientific">Proteiniclasticum aestuarii</name>
    <dbReference type="NCBI Taxonomy" id="2817862"/>
    <lineage>
        <taxon>Bacteria</taxon>
        <taxon>Bacillati</taxon>
        <taxon>Bacillota</taxon>
        <taxon>Clostridia</taxon>
        <taxon>Eubacteriales</taxon>
        <taxon>Clostridiaceae</taxon>
        <taxon>Proteiniclasticum</taxon>
    </lineage>
</organism>
<dbReference type="PRINTS" id="PR00032">
    <property type="entry name" value="HTHARAC"/>
</dbReference>
<dbReference type="InterPro" id="IPR018060">
    <property type="entry name" value="HTH_AraC"/>
</dbReference>
<evidence type="ECO:0000256" key="6">
    <source>
        <dbReference type="ARBA" id="ARBA00023015"/>
    </source>
</evidence>
<evidence type="ECO:0000256" key="1">
    <source>
        <dbReference type="ARBA" id="ARBA00004496"/>
    </source>
</evidence>
<dbReference type="InterPro" id="IPR001789">
    <property type="entry name" value="Sig_transdc_resp-reg_receiver"/>
</dbReference>
<reference evidence="14" key="1">
    <citation type="submission" date="2021-03" db="EMBL/GenBank/DDBJ databases">
        <title>Proteiniclasticum marinus sp. nov., isolated from tidal flat sediment.</title>
        <authorList>
            <person name="Namirimu T."/>
            <person name="Yang J.-A."/>
            <person name="Yang S.-H."/>
            <person name="Kim Y.-J."/>
            <person name="Kwon K.K."/>
        </authorList>
    </citation>
    <scope>NUCLEOTIDE SEQUENCE</scope>
    <source>
        <strain evidence="14">SCR006</strain>
    </source>
</reference>
<comment type="function">
    <text evidence="9">May play the central regulatory role in sporulation. It may be an element of the effector pathway responsible for the activation of sporulation genes in response to nutritional stress. Spo0A may act in concert with spo0H (a sigma factor) to control the expression of some genes that are critical to the sporulation process.</text>
</comment>
<dbReference type="SMART" id="SM00448">
    <property type="entry name" value="REC"/>
    <property type="match status" value="1"/>
</dbReference>
<evidence type="ECO:0000256" key="11">
    <source>
        <dbReference type="SAM" id="Coils"/>
    </source>
</evidence>
<dbReference type="SUPFAM" id="SSF46689">
    <property type="entry name" value="Homeodomain-like"/>
    <property type="match status" value="2"/>
</dbReference>
<dbReference type="InterPro" id="IPR011006">
    <property type="entry name" value="CheY-like_superfamily"/>
</dbReference>
<gene>
    <name evidence="14" type="ORF">J3A84_10160</name>
</gene>
<evidence type="ECO:0000256" key="3">
    <source>
        <dbReference type="ARBA" id="ARBA00022490"/>
    </source>
</evidence>
<keyword evidence="8" id="KW-0804">Transcription</keyword>
<evidence type="ECO:0000259" key="12">
    <source>
        <dbReference type="PROSITE" id="PS01124"/>
    </source>
</evidence>